<evidence type="ECO:0008006" key="4">
    <source>
        <dbReference type="Google" id="ProtNLM"/>
    </source>
</evidence>
<dbReference type="OrthoDB" id="24415at2"/>
<dbReference type="RefSeq" id="WP_119359992.1">
    <property type="nucleotide sequence ID" value="NZ_QWKZ01000035.1"/>
</dbReference>
<dbReference type="AlphaFoldDB" id="A0A399ENJ6"/>
<feature type="chain" id="PRO_5017225879" description="DUF3352 domain-containing protein" evidence="1">
    <location>
        <begin position="17"/>
        <end position="471"/>
    </location>
</feature>
<organism evidence="2 3">
    <name type="scientific">Meiothermus luteus</name>
    <dbReference type="NCBI Taxonomy" id="2026184"/>
    <lineage>
        <taxon>Bacteria</taxon>
        <taxon>Thermotogati</taxon>
        <taxon>Deinococcota</taxon>
        <taxon>Deinococci</taxon>
        <taxon>Thermales</taxon>
        <taxon>Thermaceae</taxon>
        <taxon>Meiothermus</taxon>
    </lineage>
</organism>
<proteinExistence type="predicted"/>
<dbReference type="EMBL" id="QWKZ01000035">
    <property type="protein sequence ID" value="RIH86187.1"/>
    <property type="molecule type" value="Genomic_DNA"/>
</dbReference>
<comment type="caution">
    <text evidence="2">The sequence shown here is derived from an EMBL/GenBank/DDBJ whole genome shotgun (WGS) entry which is preliminary data.</text>
</comment>
<accession>A0A399ENJ6</accession>
<evidence type="ECO:0000256" key="1">
    <source>
        <dbReference type="SAM" id="SignalP"/>
    </source>
</evidence>
<keyword evidence="1" id="KW-0732">Signal</keyword>
<gene>
    <name evidence="2" type="ORF">Mlute_01343</name>
</gene>
<dbReference type="Proteomes" id="UP000265800">
    <property type="component" value="Unassembled WGS sequence"/>
</dbReference>
<feature type="signal peptide" evidence="1">
    <location>
        <begin position="1"/>
        <end position="16"/>
    </location>
</feature>
<reference evidence="2 3" key="1">
    <citation type="submission" date="2018-08" db="EMBL/GenBank/DDBJ databases">
        <title>Meiothermus luteus KCTC 52599 genome sequencing project.</title>
        <authorList>
            <person name="Da Costa M.S."/>
            <person name="Albuquerque L."/>
            <person name="Raposo P."/>
            <person name="Froufe H.J.C."/>
            <person name="Barroso C.S."/>
            <person name="Egas C."/>
        </authorList>
    </citation>
    <scope>NUCLEOTIDE SEQUENCE [LARGE SCALE GENOMIC DNA]</scope>
    <source>
        <strain evidence="2 3">KCTC 52599</strain>
    </source>
</reference>
<protein>
    <recommendedName>
        <fullName evidence="4">DUF3352 domain-containing protein</fullName>
    </recommendedName>
</protein>
<evidence type="ECO:0000313" key="3">
    <source>
        <dbReference type="Proteomes" id="UP000265800"/>
    </source>
</evidence>
<name>A0A399ENJ6_9DEIN</name>
<evidence type="ECO:0000313" key="2">
    <source>
        <dbReference type="EMBL" id="RIH86187.1"/>
    </source>
</evidence>
<sequence length="471" mass="50566">MHRTLALALLLGSALAQNLVSLAPPGAVAGFYLADLRGSPYLQGFAADWKASGMEALLGRELRQQVGQAVDLLGLAAGGLVAAAYPDGFFVLGRPSPGALEALRKEARGLQSLGGWQVGGDKEVQIGLSRELFFVASPKYAQLFLQNRRGLGAPARGDLVFWGSLPQGLAQDLGLPPRTSSALRALGRFTYSLQLSPGGYTEEARLELNPTLDPTLARLLLPKERPYDPTGLPQGYSVTTGVFDLAQFATYLKGLLSELNIPLELDLKGFSPRYALVSVKGPPPAPDGRGEGLLGHTLVYWEVKDPALAEANLLALMRALAAFSTPEGQGGFRTLGSVGGFKAVELGLAGVFYYRLEPDRLVLATSKSALEATANPPWGRDPGFRRFRVRMPANAIGFTYTDQGALMREQAALLAGLLPQAIGQTEGFERRLGQALAGFLERVAQRFGPGLSYTVVEGHRRVSRGFYEMRW</sequence>
<keyword evidence="3" id="KW-1185">Reference proteome</keyword>